<gene>
    <name evidence="1" type="ORF">PXEA_LOCUS29686</name>
</gene>
<protein>
    <submittedName>
        <fullName evidence="1">Uncharacterized protein</fullName>
    </submittedName>
</protein>
<sequence>MGLAYAPPLTRMSSAGLPPPSASLTFGPHLPRFIGLFWPQQPSQLANVAAGETTGVLPCYRPIPRAAGRLSECVDGRTKGKPSSELWDTFNALNSFADPGLCPRFPPRTIDSALLPSPAS</sequence>
<keyword evidence="2" id="KW-1185">Reference proteome</keyword>
<accession>A0A3S5B7R2</accession>
<dbReference type="EMBL" id="CAAALY010251754">
    <property type="protein sequence ID" value="VEL36246.1"/>
    <property type="molecule type" value="Genomic_DNA"/>
</dbReference>
<organism evidence="1 2">
    <name type="scientific">Protopolystoma xenopodis</name>
    <dbReference type="NCBI Taxonomy" id="117903"/>
    <lineage>
        <taxon>Eukaryota</taxon>
        <taxon>Metazoa</taxon>
        <taxon>Spiralia</taxon>
        <taxon>Lophotrochozoa</taxon>
        <taxon>Platyhelminthes</taxon>
        <taxon>Monogenea</taxon>
        <taxon>Polyopisthocotylea</taxon>
        <taxon>Polystomatidea</taxon>
        <taxon>Polystomatidae</taxon>
        <taxon>Protopolystoma</taxon>
    </lineage>
</organism>
<comment type="caution">
    <text evidence="1">The sequence shown here is derived from an EMBL/GenBank/DDBJ whole genome shotgun (WGS) entry which is preliminary data.</text>
</comment>
<dbReference type="AlphaFoldDB" id="A0A3S5B7R2"/>
<dbReference type="Proteomes" id="UP000784294">
    <property type="component" value="Unassembled WGS sequence"/>
</dbReference>
<reference evidence="1" key="1">
    <citation type="submission" date="2018-11" db="EMBL/GenBank/DDBJ databases">
        <authorList>
            <consortium name="Pathogen Informatics"/>
        </authorList>
    </citation>
    <scope>NUCLEOTIDE SEQUENCE</scope>
</reference>
<proteinExistence type="predicted"/>
<evidence type="ECO:0000313" key="1">
    <source>
        <dbReference type="EMBL" id="VEL36246.1"/>
    </source>
</evidence>
<name>A0A3S5B7R2_9PLAT</name>
<evidence type="ECO:0000313" key="2">
    <source>
        <dbReference type="Proteomes" id="UP000784294"/>
    </source>
</evidence>